<protein>
    <submittedName>
        <fullName evidence="4">Spore cortex-lytic enzyme</fullName>
    </submittedName>
</protein>
<dbReference type="InterPro" id="IPR003646">
    <property type="entry name" value="SH3-like_bac-type"/>
</dbReference>
<evidence type="ECO:0000313" key="4">
    <source>
        <dbReference type="EMBL" id="ODM10804.1"/>
    </source>
</evidence>
<dbReference type="SMART" id="SM00287">
    <property type="entry name" value="SH3b"/>
    <property type="match status" value="2"/>
</dbReference>
<dbReference type="PROSITE" id="PS51781">
    <property type="entry name" value="SH3B"/>
    <property type="match status" value="1"/>
</dbReference>
<feature type="signal peptide" evidence="2">
    <location>
        <begin position="1"/>
        <end position="33"/>
    </location>
</feature>
<dbReference type="PANTHER" id="PTHR34408">
    <property type="entry name" value="FAMILY PROTEIN, PUTATIVE-RELATED"/>
    <property type="match status" value="1"/>
</dbReference>
<proteinExistence type="predicted"/>
<evidence type="ECO:0000256" key="1">
    <source>
        <dbReference type="SAM" id="MobiDB-lite"/>
    </source>
</evidence>
<dbReference type="PANTHER" id="PTHR34408:SF1">
    <property type="entry name" value="GLYCOSYL HYDROLASE FAMILY 19 DOMAIN-CONTAINING PROTEIN HI_1415"/>
    <property type="match status" value="1"/>
</dbReference>
<dbReference type="InterPro" id="IPR052354">
    <property type="entry name" value="Cell_Wall_Dynamics_Protein"/>
</dbReference>
<dbReference type="GO" id="GO:0016787">
    <property type="term" value="F:hydrolase activity"/>
    <property type="evidence" value="ECO:0007669"/>
    <property type="project" value="InterPro"/>
</dbReference>
<dbReference type="Pfam" id="PF07486">
    <property type="entry name" value="Hydrolase_2"/>
    <property type="match status" value="1"/>
</dbReference>
<dbReference type="Proteomes" id="UP000095003">
    <property type="component" value="Unassembled WGS sequence"/>
</dbReference>
<feature type="chain" id="PRO_5009123087" evidence="2">
    <location>
        <begin position="34"/>
        <end position="406"/>
    </location>
</feature>
<dbReference type="Gene3D" id="1.10.10.2520">
    <property type="entry name" value="Cell wall hydrolase SleB, domain 1"/>
    <property type="match status" value="1"/>
</dbReference>
<dbReference type="RefSeq" id="WP_069157578.1">
    <property type="nucleotide sequence ID" value="NZ_DBFYTC010000265.1"/>
</dbReference>
<dbReference type="Pfam" id="PF08239">
    <property type="entry name" value="SH3_3"/>
    <property type="match status" value="2"/>
</dbReference>
<dbReference type="AlphaFoldDB" id="A0A1E3AQA8"/>
<dbReference type="Gene3D" id="2.30.30.40">
    <property type="entry name" value="SH3 Domains"/>
    <property type="match status" value="2"/>
</dbReference>
<evidence type="ECO:0000313" key="5">
    <source>
        <dbReference type="Proteomes" id="UP000095003"/>
    </source>
</evidence>
<keyword evidence="2" id="KW-0732">Signal</keyword>
<name>A0A1E3AQA8_9FIRM</name>
<feature type="region of interest" description="Disordered" evidence="1">
    <location>
        <begin position="265"/>
        <end position="288"/>
    </location>
</feature>
<evidence type="ECO:0000259" key="3">
    <source>
        <dbReference type="PROSITE" id="PS51781"/>
    </source>
</evidence>
<accession>A0A1E3AQA8</accession>
<reference evidence="4 5" key="1">
    <citation type="submission" date="2016-07" db="EMBL/GenBank/DDBJ databases">
        <title>Characterization of isolates of Eisenbergiella tayi derived from blood cultures, using whole genome sequencing.</title>
        <authorList>
            <person name="Burdz T."/>
            <person name="Wiebe D."/>
            <person name="Huynh C."/>
            <person name="Bernard K."/>
        </authorList>
    </citation>
    <scope>NUCLEOTIDE SEQUENCE [LARGE SCALE GENOMIC DNA]</scope>
    <source>
        <strain evidence="4 5">NML 120489</strain>
    </source>
</reference>
<comment type="caution">
    <text evidence="4">The sequence shown here is derived from an EMBL/GenBank/DDBJ whole genome shotgun (WGS) entry which is preliminary data.</text>
</comment>
<dbReference type="GeneID" id="93302514"/>
<dbReference type="InterPro" id="IPR042047">
    <property type="entry name" value="SleB_dom1"/>
</dbReference>
<organism evidence="4 5">
    <name type="scientific">Eisenbergiella tayi</name>
    <dbReference type="NCBI Taxonomy" id="1432052"/>
    <lineage>
        <taxon>Bacteria</taxon>
        <taxon>Bacillati</taxon>
        <taxon>Bacillota</taxon>
        <taxon>Clostridia</taxon>
        <taxon>Lachnospirales</taxon>
        <taxon>Lachnospiraceae</taxon>
        <taxon>Eisenbergiella</taxon>
    </lineage>
</organism>
<gene>
    <name evidence="4" type="primary">sleB_1</name>
    <name evidence="4" type="ORF">BEH84_03233</name>
</gene>
<sequence length="406" mass="42825">MTAQEKQKSLIPVLRTLLILTVSALAFGTEAMAQPGDTDNPGAGVAAILDEDTVPEEASLKTAEQEVRVGEAALAVSVGRQQNKNTGKTQEEELELVMTNVSNTLNVRKEPDEEAEKIGYLYADCGGTILERKDGWTKLESGGLIGWAKDEYLLFDEEAVQEARQVGRTMATVTGDTLRIRKEPDPDAGVYALAARGESFEVVGESELEFSDGIHLSEDWAAIDYEGCTGYISSDFISVDFEVDSGETLQEIAAREAAQTKAITASAETAKGGRTKADTPAGETKKENAGVVPAGVSDAQLLAALIQCEAGGESYEGQLAVGAVVINRVRSGSYPSTISGVIYASGQFGPAGTGKVASLLSSGNIKNSCLQAANEAINGITNVGNATHFRRAGNREGIVIGNHVFW</sequence>
<dbReference type="InterPro" id="IPR011105">
    <property type="entry name" value="Cell_wall_hydrolase_SleB"/>
</dbReference>
<feature type="domain" description="SH3b" evidence="3">
    <location>
        <begin position="168"/>
        <end position="241"/>
    </location>
</feature>
<dbReference type="EMBL" id="MCGI01000003">
    <property type="protein sequence ID" value="ODM10804.1"/>
    <property type="molecule type" value="Genomic_DNA"/>
</dbReference>
<dbReference type="PATRIC" id="fig|1432052.3.peg.3573"/>
<evidence type="ECO:0000256" key="2">
    <source>
        <dbReference type="SAM" id="SignalP"/>
    </source>
</evidence>